<dbReference type="KEGG" id="crq:GCK72_002472"/>
<dbReference type="Pfam" id="PF23416">
    <property type="entry name" value="DUF7107"/>
    <property type="match status" value="1"/>
</dbReference>
<dbReference type="CTD" id="78773363"/>
<dbReference type="AlphaFoldDB" id="A0A6A5HU36"/>
<protein>
    <recommendedName>
        <fullName evidence="1">DUF7107 domain-containing protein</fullName>
    </recommendedName>
</protein>
<comment type="caution">
    <text evidence="2">The sequence shown here is derived from an EMBL/GenBank/DDBJ whole genome shotgun (WGS) entry which is preliminary data.</text>
</comment>
<dbReference type="Proteomes" id="UP000483820">
    <property type="component" value="Chromosome I"/>
</dbReference>
<evidence type="ECO:0000313" key="3">
    <source>
        <dbReference type="Proteomes" id="UP000483820"/>
    </source>
</evidence>
<organism evidence="2 3">
    <name type="scientific">Caenorhabditis remanei</name>
    <name type="common">Caenorhabditis vulgaris</name>
    <dbReference type="NCBI Taxonomy" id="31234"/>
    <lineage>
        <taxon>Eukaryota</taxon>
        <taxon>Metazoa</taxon>
        <taxon>Ecdysozoa</taxon>
        <taxon>Nematoda</taxon>
        <taxon>Chromadorea</taxon>
        <taxon>Rhabditida</taxon>
        <taxon>Rhabditina</taxon>
        <taxon>Rhabditomorpha</taxon>
        <taxon>Rhabditoidea</taxon>
        <taxon>Rhabditidae</taxon>
        <taxon>Peloderinae</taxon>
        <taxon>Caenorhabditis</taxon>
    </lineage>
</organism>
<dbReference type="EMBL" id="WUAV01000001">
    <property type="protein sequence ID" value="KAF1770651.1"/>
    <property type="molecule type" value="Genomic_DNA"/>
</dbReference>
<evidence type="ECO:0000259" key="1">
    <source>
        <dbReference type="Pfam" id="PF23416"/>
    </source>
</evidence>
<evidence type="ECO:0000313" key="2">
    <source>
        <dbReference type="EMBL" id="KAF1770651.1"/>
    </source>
</evidence>
<feature type="domain" description="DUF7107" evidence="1">
    <location>
        <begin position="40"/>
        <end position="84"/>
    </location>
</feature>
<sequence>MKKFNHSSADCPGQVCPKGFYCRKGICTLWQPVRKFSAASCRKDSDCSGTDLCSSRECEPVSNFQRSNEMNHCPEENSCEFGLCRYMLDLVFDDQNPKYVLLNDSIAHGMK</sequence>
<reference evidence="2 3" key="1">
    <citation type="submission" date="2019-12" db="EMBL/GenBank/DDBJ databases">
        <title>Chromosome-level assembly of the Caenorhabditis remanei genome.</title>
        <authorList>
            <person name="Teterina A.A."/>
            <person name="Willis J.H."/>
            <person name="Phillips P.C."/>
        </authorList>
    </citation>
    <scope>NUCLEOTIDE SEQUENCE [LARGE SCALE GENOMIC DNA]</scope>
    <source>
        <strain evidence="2 3">PX506</strain>
        <tissue evidence="2">Whole organism</tissue>
    </source>
</reference>
<dbReference type="RefSeq" id="XP_053592087.1">
    <property type="nucleotide sequence ID" value="XM_053723442.1"/>
</dbReference>
<dbReference type="InterPro" id="IPR055531">
    <property type="entry name" value="DUF7107"/>
</dbReference>
<proteinExistence type="predicted"/>
<gene>
    <name evidence="2" type="ORF">GCK72_002472</name>
</gene>
<name>A0A6A5HU36_CAERE</name>
<dbReference type="GeneID" id="78773363"/>
<accession>A0A6A5HU36</accession>